<accession>A0A6H5H0H3</accession>
<dbReference type="SUPFAM" id="SSF52374">
    <property type="entry name" value="Nucleotidylyl transferase"/>
    <property type="match status" value="1"/>
</dbReference>
<keyword evidence="2 6" id="KW-0547">Nucleotide-binding</keyword>
<dbReference type="InterPro" id="IPR014729">
    <property type="entry name" value="Rossmann-like_a/b/a_fold"/>
</dbReference>
<keyword evidence="3 6" id="KW-0067">ATP-binding</keyword>
<keyword evidence="1 6" id="KW-0436">Ligase</keyword>
<dbReference type="InterPro" id="IPR001278">
    <property type="entry name" value="Arg-tRNA-ligase"/>
</dbReference>
<evidence type="ECO:0000256" key="4">
    <source>
        <dbReference type="ARBA" id="ARBA00023146"/>
    </source>
</evidence>
<dbReference type="OrthoDB" id="68056at2759"/>
<dbReference type="InterPro" id="IPR035684">
    <property type="entry name" value="ArgRS_core"/>
</dbReference>
<keyword evidence="4 6" id="KW-0030">Aminoacyl-tRNA synthetase</keyword>
<evidence type="ECO:0000259" key="9">
    <source>
        <dbReference type="Pfam" id="PF03485"/>
    </source>
</evidence>
<dbReference type="Proteomes" id="UP000479000">
    <property type="component" value="Unassembled WGS sequence"/>
</dbReference>
<feature type="domain" description="Arginyl-tRNA synthetase catalytic core" evidence="8">
    <location>
        <begin position="241"/>
        <end position="278"/>
    </location>
</feature>
<feature type="region of interest" description="Disordered" evidence="7">
    <location>
        <begin position="482"/>
        <end position="506"/>
    </location>
</feature>
<reference evidence="10 11" key="1">
    <citation type="submission" date="2020-02" db="EMBL/GenBank/DDBJ databases">
        <authorList>
            <person name="Ferguson B K."/>
        </authorList>
    </citation>
    <scope>NUCLEOTIDE SEQUENCE [LARGE SCALE GENOMIC DNA]</scope>
</reference>
<keyword evidence="11" id="KW-1185">Reference proteome</keyword>
<feature type="domain" description="Arginyl-tRNA synthetase catalytic core" evidence="8">
    <location>
        <begin position="324"/>
        <end position="365"/>
    </location>
</feature>
<evidence type="ECO:0000259" key="8">
    <source>
        <dbReference type="Pfam" id="PF00750"/>
    </source>
</evidence>
<protein>
    <recommendedName>
        <fullName evidence="5">Arginyl-tRNA synthetase</fullName>
    </recommendedName>
</protein>
<dbReference type="Gene3D" id="3.30.1360.70">
    <property type="entry name" value="Arginyl tRNA synthetase N-terminal domain"/>
    <property type="match status" value="1"/>
</dbReference>
<dbReference type="PANTHER" id="PTHR11956:SF5">
    <property type="entry name" value="ARGININE--TRNA LIGASE, CYTOPLASMIC"/>
    <property type="match status" value="1"/>
</dbReference>
<dbReference type="Pfam" id="PF00750">
    <property type="entry name" value="tRNA-synt_1d"/>
    <property type="match status" value="2"/>
</dbReference>
<dbReference type="InterPro" id="IPR005148">
    <property type="entry name" value="Arg-tRNA-synth_N"/>
</dbReference>
<keyword evidence="6" id="KW-0648">Protein biosynthesis</keyword>
<dbReference type="InterPro" id="IPR001412">
    <property type="entry name" value="aa-tRNA-synth_I_CS"/>
</dbReference>
<dbReference type="GO" id="GO:0006420">
    <property type="term" value="P:arginyl-tRNA aminoacylation"/>
    <property type="evidence" value="ECO:0007669"/>
    <property type="project" value="InterPro"/>
</dbReference>
<evidence type="ECO:0000256" key="5">
    <source>
        <dbReference type="ARBA" id="ARBA00033033"/>
    </source>
</evidence>
<dbReference type="AlphaFoldDB" id="A0A6H5H0H3"/>
<organism evidence="10 11">
    <name type="scientific">Nesidiocoris tenuis</name>
    <dbReference type="NCBI Taxonomy" id="355587"/>
    <lineage>
        <taxon>Eukaryota</taxon>
        <taxon>Metazoa</taxon>
        <taxon>Ecdysozoa</taxon>
        <taxon>Arthropoda</taxon>
        <taxon>Hexapoda</taxon>
        <taxon>Insecta</taxon>
        <taxon>Pterygota</taxon>
        <taxon>Neoptera</taxon>
        <taxon>Paraneoptera</taxon>
        <taxon>Hemiptera</taxon>
        <taxon>Heteroptera</taxon>
        <taxon>Panheteroptera</taxon>
        <taxon>Cimicomorpha</taxon>
        <taxon>Miridae</taxon>
        <taxon>Dicyphina</taxon>
        <taxon>Nesidiocoris</taxon>
    </lineage>
</organism>
<evidence type="ECO:0000256" key="6">
    <source>
        <dbReference type="RuleBase" id="RU363038"/>
    </source>
</evidence>
<dbReference type="PROSITE" id="PS00178">
    <property type="entry name" value="AA_TRNA_LIGASE_I"/>
    <property type="match status" value="1"/>
</dbReference>
<dbReference type="Pfam" id="PF03485">
    <property type="entry name" value="Arg_tRNA_synt_N"/>
    <property type="match status" value="1"/>
</dbReference>
<gene>
    <name evidence="10" type="ORF">NTEN_LOCUS14400</name>
</gene>
<evidence type="ECO:0000256" key="1">
    <source>
        <dbReference type="ARBA" id="ARBA00022598"/>
    </source>
</evidence>
<dbReference type="GO" id="GO:0005524">
    <property type="term" value="F:ATP binding"/>
    <property type="evidence" value="ECO:0007669"/>
    <property type="project" value="UniProtKB-KW"/>
</dbReference>
<feature type="non-terminal residue" evidence="10">
    <location>
        <position position="506"/>
    </location>
</feature>
<feature type="domain" description="Arginyl tRNA synthetase N-terminal" evidence="9">
    <location>
        <begin position="196"/>
        <end position="229"/>
    </location>
</feature>
<dbReference type="InterPro" id="IPR036695">
    <property type="entry name" value="Arg-tRNA-synth_N_sf"/>
</dbReference>
<evidence type="ECO:0000313" key="11">
    <source>
        <dbReference type="Proteomes" id="UP000479000"/>
    </source>
</evidence>
<dbReference type="SUPFAM" id="SSF55190">
    <property type="entry name" value="Arginyl-tRNA synthetase (ArgRS), N-terminal 'additional' domain"/>
    <property type="match status" value="1"/>
</dbReference>
<dbReference type="Gene3D" id="3.40.50.620">
    <property type="entry name" value="HUPs"/>
    <property type="match status" value="1"/>
</dbReference>
<proteinExistence type="inferred from homology"/>
<dbReference type="EMBL" id="CADCXU010021618">
    <property type="protein sequence ID" value="CAB0009237.1"/>
    <property type="molecule type" value="Genomic_DNA"/>
</dbReference>
<comment type="similarity">
    <text evidence="6">Belongs to the class-I aminoacyl-tRNA synthetase family.</text>
</comment>
<dbReference type="GO" id="GO:0004814">
    <property type="term" value="F:arginine-tRNA ligase activity"/>
    <property type="evidence" value="ECO:0007669"/>
    <property type="project" value="InterPro"/>
</dbReference>
<evidence type="ECO:0000313" key="10">
    <source>
        <dbReference type="EMBL" id="CAB0009237.1"/>
    </source>
</evidence>
<dbReference type="GO" id="GO:0005737">
    <property type="term" value="C:cytoplasm"/>
    <property type="evidence" value="ECO:0007669"/>
    <property type="project" value="InterPro"/>
</dbReference>
<sequence length="506" mass="56939">MKKICGNIPTKHFVPKNRGFFQIRIKPYPNFLLKNIDFCRKQRGTQNAPICSYAVSIQIRLSTGENDADRHRKLCGGKAQSSANRLRNDNEVSLEDECSCTNKDIRKRSNPAGSSIQNRKFWIVDPKPSVSDRPIQNRRWSAATDVKELYDRYETMKRLASQDDIKLENIPDDVDCPELRALVTKHNKLSYRLGINTNPAEVAKAIVRKLKATRIIEKVATVGGFINIWLAQPFCQNLVMEIVTEGVKPPKLLKRQRVLVDFSSPNVAKQMHVGHLRTNFPTTSTSFHQSKTCKCFIKSRKLVSIRMKNSKNGRTIASLGSRATRKIILKEFQKIYDQLGISLVERGESFYQSRMESVVKFLRENDKFGHTCNKKIENPLKLHLLQGSRNNRNSYRLARAQFNLHGPAPLAKSGSAALCLRGDAPPTIFSVDAALCTLMSAQDDEATAMDPTPSTRWIQSARGGEAMTAVRDDRREVGLAVELSKLSGPRDRPPGASHDPTIKKQG</sequence>
<evidence type="ECO:0000256" key="7">
    <source>
        <dbReference type="SAM" id="MobiDB-lite"/>
    </source>
</evidence>
<dbReference type="PANTHER" id="PTHR11956">
    <property type="entry name" value="ARGINYL-TRNA SYNTHETASE"/>
    <property type="match status" value="1"/>
</dbReference>
<name>A0A6H5H0H3_9HEMI</name>
<evidence type="ECO:0000256" key="3">
    <source>
        <dbReference type="ARBA" id="ARBA00022840"/>
    </source>
</evidence>
<evidence type="ECO:0000256" key="2">
    <source>
        <dbReference type="ARBA" id="ARBA00022741"/>
    </source>
</evidence>